<organism evidence="2 3">
    <name type="scientific">Trifolium medium</name>
    <dbReference type="NCBI Taxonomy" id="97028"/>
    <lineage>
        <taxon>Eukaryota</taxon>
        <taxon>Viridiplantae</taxon>
        <taxon>Streptophyta</taxon>
        <taxon>Embryophyta</taxon>
        <taxon>Tracheophyta</taxon>
        <taxon>Spermatophyta</taxon>
        <taxon>Magnoliopsida</taxon>
        <taxon>eudicotyledons</taxon>
        <taxon>Gunneridae</taxon>
        <taxon>Pentapetalae</taxon>
        <taxon>rosids</taxon>
        <taxon>fabids</taxon>
        <taxon>Fabales</taxon>
        <taxon>Fabaceae</taxon>
        <taxon>Papilionoideae</taxon>
        <taxon>50 kb inversion clade</taxon>
        <taxon>NPAAA clade</taxon>
        <taxon>Hologalegina</taxon>
        <taxon>IRL clade</taxon>
        <taxon>Trifolieae</taxon>
        <taxon>Trifolium</taxon>
    </lineage>
</organism>
<evidence type="ECO:0000313" key="2">
    <source>
        <dbReference type="EMBL" id="MCI05971.1"/>
    </source>
</evidence>
<proteinExistence type="predicted"/>
<dbReference type="EMBL" id="LXQA010060310">
    <property type="protein sequence ID" value="MCI05971.1"/>
    <property type="molecule type" value="Genomic_DNA"/>
</dbReference>
<evidence type="ECO:0000256" key="1">
    <source>
        <dbReference type="SAM" id="MobiDB-lite"/>
    </source>
</evidence>
<sequence length="43" mass="4930">MHMHSSARYPFLPYLSSSSSLPATSDPPDEPYSSSHLEQWRHL</sequence>
<comment type="caution">
    <text evidence="2">The sequence shown here is derived from an EMBL/GenBank/DDBJ whole genome shotgun (WGS) entry which is preliminary data.</text>
</comment>
<dbReference type="AlphaFoldDB" id="A0A392P1N9"/>
<name>A0A392P1N9_9FABA</name>
<accession>A0A392P1N9</accession>
<reference evidence="2 3" key="1">
    <citation type="journal article" date="2018" name="Front. Plant Sci.">
        <title>Red Clover (Trifolium pratense) and Zigzag Clover (T. medium) - A Picture of Genomic Similarities and Differences.</title>
        <authorList>
            <person name="Dluhosova J."/>
            <person name="Istvanek J."/>
            <person name="Nedelnik J."/>
            <person name="Repkova J."/>
        </authorList>
    </citation>
    <scope>NUCLEOTIDE SEQUENCE [LARGE SCALE GENOMIC DNA]</scope>
    <source>
        <strain evidence="3">cv. 10/8</strain>
        <tissue evidence="2">Leaf</tissue>
    </source>
</reference>
<evidence type="ECO:0000313" key="3">
    <source>
        <dbReference type="Proteomes" id="UP000265520"/>
    </source>
</evidence>
<feature type="region of interest" description="Disordered" evidence="1">
    <location>
        <begin position="19"/>
        <end position="43"/>
    </location>
</feature>
<protein>
    <submittedName>
        <fullName evidence="2">Uncharacterized protein</fullName>
    </submittedName>
</protein>
<dbReference type="Proteomes" id="UP000265520">
    <property type="component" value="Unassembled WGS sequence"/>
</dbReference>
<keyword evidence="3" id="KW-1185">Reference proteome</keyword>